<feature type="transmembrane region" description="Helical" evidence="6">
    <location>
        <begin position="134"/>
        <end position="152"/>
    </location>
</feature>
<keyword evidence="2" id="KW-1003">Cell membrane</keyword>
<feature type="transmembrane region" description="Helical" evidence="6">
    <location>
        <begin position="85"/>
        <end position="102"/>
    </location>
</feature>
<accession>A0ABY4R1W5</accession>
<evidence type="ECO:0000256" key="1">
    <source>
        <dbReference type="ARBA" id="ARBA00004651"/>
    </source>
</evidence>
<dbReference type="RefSeq" id="WP_249773720.1">
    <property type="nucleotide sequence ID" value="NZ_CP097332.1"/>
</dbReference>
<reference evidence="7" key="1">
    <citation type="journal article" date="2018" name="Int. J. Syst. Evol. Microbiol.">
        <title>Jatrophihabitans telluris sp. nov., isolated from sediment soil of lava forest wetlands and the emended description of the genus Jatrophihabitans.</title>
        <authorList>
            <person name="Lee K.C."/>
            <person name="Suh M.K."/>
            <person name="Eom M.K."/>
            <person name="Kim K.K."/>
            <person name="Kim J.S."/>
            <person name="Kim D.S."/>
            <person name="Ko S.H."/>
            <person name="Shin Y.K."/>
            <person name="Lee J.S."/>
        </authorList>
    </citation>
    <scope>NUCLEOTIDE SEQUENCE</scope>
    <source>
        <strain evidence="7">N237</strain>
    </source>
</reference>
<sequence>MPEVLSRWPGVRSRIDQLRARLRQVGLRESLSIEREVIRRILKSTLAATLSWLAAEAIHSPRPALAALAAIIVLQITVRSSLARSIQLTVAVTVGLGASIALGHLLGVSWWSIGLVVLLGLIVGELLRLGPLSGQVAISAMLAISLGNGYGLQRTIDTAIGAFIGVLVNVVISPASYVSEAGRTMRTLGEDLGALLSDMGSGLHRQPGQEHYRRWLSRARDLSADSRSAIATVKQGEESLQFNPRARRELDQLTRQSEARRALDHAINQTRGIARSLLDLPPESTDEDLARALPVLGDLLSEAGRAMSAFGRLQQDPLADADRAELIRIPSEARELSQRAVRALGRVPTELDDSDSEAGRLLISIFVDSERLIREVDITSGAHRSAIAEADADPVTRGRSAQA</sequence>
<evidence type="ECO:0000256" key="6">
    <source>
        <dbReference type="SAM" id="Phobius"/>
    </source>
</evidence>
<dbReference type="EMBL" id="CP097332">
    <property type="protein sequence ID" value="UQX89825.1"/>
    <property type="molecule type" value="Genomic_DNA"/>
</dbReference>
<dbReference type="Proteomes" id="UP001056336">
    <property type="component" value="Chromosome"/>
</dbReference>
<keyword evidence="4 6" id="KW-1133">Transmembrane helix</keyword>
<comment type="subcellular location">
    <subcellularLocation>
        <location evidence="1">Cell membrane</location>
        <topology evidence="1">Multi-pass membrane protein</topology>
    </subcellularLocation>
</comment>
<dbReference type="Pfam" id="PF06081">
    <property type="entry name" value="ArAE_1"/>
    <property type="match status" value="1"/>
</dbReference>
<reference evidence="7" key="2">
    <citation type="submission" date="2022-05" db="EMBL/GenBank/DDBJ databases">
        <authorList>
            <person name="Kim J.-S."/>
            <person name="Lee K."/>
            <person name="Suh M."/>
            <person name="Eom M."/>
            <person name="Kim J.-S."/>
            <person name="Kim D.-S."/>
            <person name="Ko S.-H."/>
            <person name="Shin Y."/>
            <person name="Lee J.-S."/>
        </authorList>
    </citation>
    <scope>NUCLEOTIDE SEQUENCE</scope>
    <source>
        <strain evidence="7">N237</strain>
    </source>
</reference>
<keyword evidence="8" id="KW-1185">Reference proteome</keyword>
<feature type="transmembrane region" description="Helical" evidence="6">
    <location>
        <begin position="158"/>
        <end position="178"/>
    </location>
</feature>
<keyword evidence="3 6" id="KW-0812">Transmembrane</keyword>
<name>A0ABY4R1W5_9ACTN</name>
<gene>
    <name evidence="7" type="ORF">M6D93_07425</name>
</gene>
<evidence type="ECO:0000256" key="3">
    <source>
        <dbReference type="ARBA" id="ARBA00022692"/>
    </source>
</evidence>
<protein>
    <submittedName>
        <fullName evidence="7">Aromatic acid exporter family protein</fullName>
    </submittedName>
</protein>
<proteinExistence type="predicted"/>
<organism evidence="7 8">
    <name type="scientific">Jatrophihabitans telluris</name>
    <dbReference type="NCBI Taxonomy" id="2038343"/>
    <lineage>
        <taxon>Bacteria</taxon>
        <taxon>Bacillati</taxon>
        <taxon>Actinomycetota</taxon>
        <taxon>Actinomycetes</taxon>
        <taxon>Jatrophihabitantales</taxon>
        <taxon>Jatrophihabitantaceae</taxon>
        <taxon>Jatrophihabitans</taxon>
    </lineage>
</organism>
<feature type="transmembrane region" description="Helical" evidence="6">
    <location>
        <begin position="61"/>
        <end position="78"/>
    </location>
</feature>
<evidence type="ECO:0000313" key="8">
    <source>
        <dbReference type="Proteomes" id="UP001056336"/>
    </source>
</evidence>
<evidence type="ECO:0000256" key="4">
    <source>
        <dbReference type="ARBA" id="ARBA00022989"/>
    </source>
</evidence>
<evidence type="ECO:0000256" key="5">
    <source>
        <dbReference type="ARBA" id="ARBA00023136"/>
    </source>
</evidence>
<dbReference type="InterPro" id="IPR010343">
    <property type="entry name" value="ArAE_1"/>
</dbReference>
<evidence type="ECO:0000313" key="7">
    <source>
        <dbReference type="EMBL" id="UQX89825.1"/>
    </source>
</evidence>
<evidence type="ECO:0000256" key="2">
    <source>
        <dbReference type="ARBA" id="ARBA00022475"/>
    </source>
</evidence>
<keyword evidence="5 6" id="KW-0472">Membrane</keyword>